<comment type="caution">
    <text evidence="3">Lacks conserved residue(s) required for the propagation of feature annotation.</text>
</comment>
<dbReference type="EMBL" id="GISG01285217">
    <property type="protein sequence ID" value="MBA4679971.1"/>
    <property type="molecule type" value="Transcribed_RNA"/>
</dbReference>
<evidence type="ECO:0000313" key="5">
    <source>
        <dbReference type="EMBL" id="MBA4679970.1"/>
    </source>
</evidence>
<feature type="region of interest" description="Disordered" evidence="4">
    <location>
        <begin position="139"/>
        <end position="162"/>
    </location>
</feature>
<keyword evidence="1" id="KW-0805">Transcription regulation</keyword>
<evidence type="ECO:0000256" key="3">
    <source>
        <dbReference type="PROSITE-ProRule" id="PRU01191"/>
    </source>
</evidence>
<dbReference type="Pfam" id="PF03514">
    <property type="entry name" value="GRAS"/>
    <property type="match status" value="1"/>
</dbReference>
<sequence length="768" mass="86439">MRDLVKISKMGSEFGEFSDDTLNGYADVGKAMFLDYDASLNYANLFSYKDPSQDLTSLSLPISQLPDHFADSFTSSSGPSPGVDSNDDSDSDDVLKYISQMLMEEDMEEKPCMFHDPLALQAAEKTFYDALGKNYPTSPSQYPRTDHYLDSPHENSLGSTSNCSGNYFRSSSAKSVEPMTASDLSENFEPPLAQTPPIESYPRPLTVPQWSFGSLGALDGATSNSSMISSVGLPMDMMSIFSEKESMIQFQKGVEEASKFLPRNNNLIIDLKNLTFPNESKEDNRIMMVKREKDDVNWSNYSRGSKIHYREEEDFEEGRSSKQSAISTTEEAELSDIFDRVLLCHCQPMKPEGHPSGSLDPEKGQSYGADGGRNGRGRPKKHDSSSTNVVDLRNLLILCAQSTASADRRTADELLKQIREHSSAEGDGSQRLAHYFANALEARLAGTGSHIYMALCSNRPSAADMIKAYQFYVRACPFKSMFIGCGNHMIVKAAEKASKLHIIDFGILYGFQWSNLIQRLSERHGGPPKLFITGIDLPQPGFRPAERVEATGRRLAKYCERYNVPFEYHAIAQKWETIKLGDLKIGSRDNDEVVAVNCLFRLKNLLDETIVVDSPRNALLKLIRKVKPDIFVHGVVNGSYNIPFFVTRFREALFHYSTLFDMLDANSSREEPERLIFEKAFYGREIMNVVACEGTERVERPETYKQWHVRHSRAGFRQLPLDPELIEKIRLKAKGHYHKDFVIDVDGHWLVQGWKGRIAYAISAWAPA</sequence>
<feature type="compositionally biased region" description="Low complexity" evidence="4">
    <location>
        <begin position="75"/>
        <end position="84"/>
    </location>
</feature>
<dbReference type="PANTHER" id="PTHR31636">
    <property type="entry name" value="OSJNBA0084A10.13 PROTEIN-RELATED"/>
    <property type="match status" value="1"/>
</dbReference>
<feature type="short sequence motif" description="LXXLL motif" evidence="3">
    <location>
        <begin position="602"/>
        <end position="606"/>
    </location>
</feature>
<feature type="region of interest" description="Leucine repeat I (LRI)" evidence="3">
    <location>
        <begin position="390"/>
        <end position="450"/>
    </location>
</feature>
<evidence type="ECO:0000256" key="2">
    <source>
        <dbReference type="ARBA" id="ARBA00023163"/>
    </source>
</evidence>
<feature type="region of interest" description="Disordered" evidence="4">
    <location>
        <begin position="178"/>
        <end position="200"/>
    </location>
</feature>
<feature type="compositionally biased region" description="Basic and acidic residues" evidence="4">
    <location>
        <begin position="144"/>
        <end position="153"/>
    </location>
</feature>
<comment type="similarity">
    <text evidence="3">Belongs to the GRAS family.</text>
</comment>
<feature type="region of interest" description="Disordered" evidence="4">
    <location>
        <begin position="349"/>
        <end position="387"/>
    </location>
</feature>
<reference evidence="5" key="1">
    <citation type="journal article" date="2013" name="J. Plant Res.">
        <title>Effect of fungi and light on seed germination of three Opuntia species from semiarid lands of central Mexico.</title>
        <authorList>
            <person name="Delgado-Sanchez P."/>
            <person name="Jimenez-Bremont J.F."/>
            <person name="Guerrero-Gonzalez Mde L."/>
            <person name="Flores J."/>
        </authorList>
    </citation>
    <scope>NUCLEOTIDE SEQUENCE</scope>
    <source>
        <tissue evidence="5">Cladode</tissue>
    </source>
</reference>
<feature type="region of interest" description="Disordered" evidence="4">
    <location>
        <begin position="309"/>
        <end position="331"/>
    </location>
</feature>
<feature type="region of interest" description="Leucine repeat II (LRII)" evidence="3">
    <location>
        <begin position="550"/>
        <end position="582"/>
    </location>
</feature>
<accession>A0A7C9B1C8</accession>
<reference evidence="5" key="2">
    <citation type="submission" date="2020-07" db="EMBL/GenBank/DDBJ databases">
        <authorList>
            <person name="Vera ALvarez R."/>
            <person name="Arias-Moreno D.M."/>
            <person name="Jimenez-Jacinto V."/>
            <person name="Jimenez-Bremont J.F."/>
            <person name="Swaminathan K."/>
            <person name="Moose S.P."/>
            <person name="Guerrero-Gonzalez M.L."/>
            <person name="Marino-Ramirez L."/>
            <person name="Landsman D."/>
            <person name="Rodriguez-Kessler M."/>
            <person name="Delgado-Sanchez P."/>
        </authorList>
    </citation>
    <scope>NUCLEOTIDE SEQUENCE</scope>
    <source>
        <tissue evidence="5">Cladode</tissue>
    </source>
</reference>
<evidence type="ECO:0000256" key="1">
    <source>
        <dbReference type="ARBA" id="ARBA00023015"/>
    </source>
</evidence>
<feature type="region of interest" description="VHIID" evidence="3">
    <location>
        <begin position="469"/>
        <end position="534"/>
    </location>
</feature>
<feature type="short sequence motif" description="VHIID" evidence="3">
    <location>
        <begin position="500"/>
        <end position="504"/>
    </location>
</feature>
<dbReference type="AlphaFoldDB" id="A0A7C9B1C8"/>
<dbReference type="PROSITE" id="PS50985">
    <property type="entry name" value="GRAS"/>
    <property type="match status" value="1"/>
</dbReference>
<name>A0A7C9B1C8_OPUST</name>
<protein>
    <submittedName>
        <fullName evidence="5">Uncharacterized protein</fullName>
    </submittedName>
</protein>
<evidence type="ECO:0000256" key="4">
    <source>
        <dbReference type="SAM" id="MobiDB-lite"/>
    </source>
</evidence>
<dbReference type="EMBL" id="GISG01285216">
    <property type="protein sequence ID" value="MBA4679970.1"/>
    <property type="molecule type" value="Transcribed_RNA"/>
</dbReference>
<feature type="region of interest" description="SAW" evidence="3">
    <location>
        <begin position="691"/>
        <end position="766"/>
    </location>
</feature>
<proteinExistence type="inferred from homology"/>
<keyword evidence="2" id="KW-0804">Transcription</keyword>
<organism evidence="5">
    <name type="scientific">Opuntia streptacantha</name>
    <name type="common">Prickly pear cactus</name>
    <name type="synonym">Opuntia cardona</name>
    <dbReference type="NCBI Taxonomy" id="393608"/>
    <lineage>
        <taxon>Eukaryota</taxon>
        <taxon>Viridiplantae</taxon>
        <taxon>Streptophyta</taxon>
        <taxon>Embryophyta</taxon>
        <taxon>Tracheophyta</taxon>
        <taxon>Spermatophyta</taxon>
        <taxon>Magnoliopsida</taxon>
        <taxon>eudicotyledons</taxon>
        <taxon>Gunneridae</taxon>
        <taxon>Pentapetalae</taxon>
        <taxon>Caryophyllales</taxon>
        <taxon>Cactineae</taxon>
        <taxon>Cactaceae</taxon>
        <taxon>Opuntioideae</taxon>
        <taxon>Opuntia</taxon>
    </lineage>
</organism>
<feature type="region of interest" description="Disordered" evidence="4">
    <location>
        <begin position="70"/>
        <end position="92"/>
    </location>
</feature>
<dbReference type="InterPro" id="IPR005202">
    <property type="entry name" value="TF_GRAS"/>
</dbReference>